<dbReference type="AlphaFoldDB" id="A0AA37HWY4"/>
<dbReference type="RefSeq" id="WP_006282936.1">
    <property type="nucleotide sequence ID" value="NZ_BPTR01000001.1"/>
</dbReference>
<dbReference type="GO" id="GO:0016301">
    <property type="term" value="F:kinase activity"/>
    <property type="evidence" value="ECO:0007669"/>
    <property type="project" value="UniProtKB-KW"/>
</dbReference>
<proteinExistence type="inferred from homology"/>
<comment type="similarity">
    <text evidence="2">Belongs to the HPPK family.</text>
</comment>
<reference evidence="15 16" key="1">
    <citation type="submission" date="2017-08" db="EMBL/GenBank/DDBJ databases">
        <title>Comparative genomics of non-oral Prevotella species.</title>
        <authorList>
            <person name="Accetto T."/>
            <person name="Nograsek B."/>
            <person name="Avgustin G."/>
        </authorList>
    </citation>
    <scope>NUCLEOTIDE SEQUENCE [LARGE SCALE GENOMIC DNA]</scope>
    <source>
        <strain evidence="15 16">TC1-1</strain>
    </source>
</reference>
<evidence type="ECO:0000313" key="15">
    <source>
        <dbReference type="EMBL" id="OYP53511.1"/>
    </source>
</evidence>
<dbReference type="GeneID" id="72479718"/>
<evidence type="ECO:0000256" key="8">
    <source>
        <dbReference type="ARBA" id="ARBA00022840"/>
    </source>
</evidence>
<evidence type="ECO:0000256" key="5">
    <source>
        <dbReference type="ARBA" id="ARBA00022679"/>
    </source>
</evidence>
<keyword evidence="8" id="KW-0067">ATP-binding</keyword>
<evidence type="ECO:0000256" key="7">
    <source>
        <dbReference type="ARBA" id="ARBA00022777"/>
    </source>
</evidence>
<dbReference type="SUPFAM" id="SSF55083">
    <property type="entry name" value="6-hydroxymethyl-7,8-dihydropterin pyrophosphokinase, HPPK"/>
    <property type="match status" value="1"/>
</dbReference>
<name>A0AA37HWY4_SEGBR</name>
<evidence type="ECO:0000256" key="11">
    <source>
        <dbReference type="ARBA" id="ARBA00029766"/>
    </source>
</evidence>
<evidence type="ECO:0000313" key="14">
    <source>
        <dbReference type="EMBL" id="GJG27229.1"/>
    </source>
</evidence>
<dbReference type="InterPro" id="IPR035907">
    <property type="entry name" value="Hppk_sf"/>
</dbReference>
<evidence type="ECO:0000256" key="9">
    <source>
        <dbReference type="ARBA" id="ARBA00022909"/>
    </source>
</evidence>
<evidence type="ECO:0000256" key="1">
    <source>
        <dbReference type="ARBA" id="ARBA00005051"/>
    </source>
</evidence>
<evidence type="ECO:0000256" key="10">
    <source>
        <dbReference type="ARBA" id="ARBA00029409"/>
    </source>
</evidence>
<dbReference type="GO" id="GO:0046656">
    <property type="term" value="P:folic acid biosynthetic process"/>
    <property type="evidence" value="ECO:0007669"/>
    <property type="project" value="UniProtKB-KW"/>
</dbReference>
<evidence type="ECO:0000259" key="13">
    <source>
        <dbReference type="Pfam" id="PF01288"/>
    </source>
</evidence>
<evidence type="ECO:0000313" key="16">
    <source>
        <dbReference type="Proteomes" id="UP000216189"/>
    </source>
</evidence>
<keyword evidence="5" id="KW-0808">Transferase</keyword>
<reference evidence="14" key="2">
    <citation type="submission" date="2021-08" db="EMBL/GenBank/DDBJ databases">
        <title>Prevotella lacticifex sp. nov., isolated from rumen of cow.</title>
        <authorList>
            <person name="Shinkai T."/>
            <person name="Ikeyama N."/>
            <person name="Kumagai M."/>
            <person name="Ohmori H."/>
            <person name="Sakamoto M."/>
            <person name="Ohkuma M."/>
            <person name="Mitsumori M."/>
        </authorList>
    </citation>
    <scope>NUCLEOTIDE SEQUENCE</scope>
    <source>
        <strain evidence="14">DSM 11371</strain>
    </source>
</reference>
<comment type="caution">
    <text evidence="14">The sequence shown here is derived from an EMBL/GenBank/DDBJ whole genome shotgun (WGS) entry which is preliminary data.</text>
</comment>
<evidence type="ECO:0000313" key="17">
    <source>
        <dbReference type="Proteomes" id="UP000887043"/>
    </source>
</evidence>
<keyword evidence="7" id="KW-0418">Kinase</keyword>
<dbReference type="GO" id="GO:0003848">
    <property type="term" value="F:2-amino-4-hydroxy-6-hydroxymethyldihydropteridine diphosphokinase activity"/>
    <property type="evidence" value="ECO:0007669"/>
    <property type="project" value="UniProtKB-EC"/>
</dbReference>
<evidence type="ECO:0000256" key="2">
    <source>
        <dbReference type="ARBA" id="ARBA00005810"/>
    </source>
</evidence>
<comment type="function">
    <text evidence="10">Catalyzes the transfer of pyrophosphate from adenosine triphosphate (ATP) to 6-hydroxymethyl-7,8-dihydropterin, an enzymatic step in folate biosynthesis pathway.</text>
</comment>
<gene>
    <name evidence="15" type="ORF">CIK91_12740</name>
    <name evidence="14" type="ORF">PRRU23_09290</name>
</gene>
<keyword evidence="6" id="KW-0547">Nucleotide-binding</keyword>
<keyword evidence="9" id="KW-0289">Folate biosynthesis</keyword>
<dbReference type="Proteomes" id="UP000887043">
    <property type="component" value="Unassembled WGS sequence"/>
</dbReference>
<dbReference type="Proteomes" id="UP000216189">
    <property type="component" value="Unassembled WGS sequence"/>
</dbReference>
<dbReference type="EC" id="2.7.6.3" evidence="3"/>
<evidence type="ECO:0000256" key="6">
    <source>
        <dbReference type="ARBA" id="ARBA00022741"/>
    </source>
</evidence>
<keyword evidence="16" id="KW-1185">Reference proteome</keyword>
<dbReference type="InterPro" id="IPR000550">
    <property type="entry name" value="Hppk"/>
</dbReference>
<comment type="pathway">
    <text evidence="1">Cofactor biosynthesis; tetrahydrofolate biosynthesis; 2-amino-4-hydroxy-6-hydroxymethyl-7,8-dihydropteridine diphosphate from 7,8-dihydroneopterin triphosphate: step 4/4.</text>
</comment>
<dbReference type="PANTHER" id="PTHR43071:SF1">
    <property type="entry name" value="2-AMINO-4-HYDROXY-6-HYDROXYMETHYLDIHYDROPTERIDINE PYROPHOSPHOKINASE"/>
    <property type="match status" value="1"/>
</dbReference>
<accession>A0AA37HWY4</accession>
<sequence length="123" mass="14339">MSNSVKIILSIGSNVNQMENVLYAKSLLKCLLDNIHFTEMIWTEPIGIVSDKYVNCMAEAMTAMHLDKLQFELKKIEQLCGRQPEDKERGTVHMDIDILKYGDKRLHLKDWERPYVKQLMVLL</sequence>
<feature type="domain" description="7,8-dihydro-6-hydroxymethylpterin-pyrophosphokinase" evidence="13">
    <location>
        <begin position="8"/>
        <end position="116"/>
    </location>
</feature>
<dbReference type="Pfam" id="PF01288">
    <property type="entry name" value="HPPK"/>
    <property type="match status" value="1"/>
</dbReference>
<dbReference type="EMBL" id="NPJF01000064">
    <property type="protein sequence ID" value="OYP53511.1"/>
    <property type="molecule type" value="Genomic_DNA"/>
</dbReference>
<protein>
    <recommendedName>
        <fullName evidence="4">2-amino-4-hydroxy-6-hydroxymethyldihydropteridine pyrophosphokinase</fullName>
        <ecNumber evidence="3">2.7.6.3</ecNumber>
    </recommendedName>
    <alternativeName>
        <fullName evidence="11">6-hydroxymethyl-7,8-dihydropterin pyrophosphokinase</fullName>
    </alternativeName>
    <alternativeName>
        <fullName evidence="12">7,8-dihydro-6-hydroxymethylpterin-pyrophosphokinase</fullName>
    </alternativeName>
</protein>
<dbReference type="GO" id="GO:0005524">
    <property type="term" value="F:ATP binding"/>
    <property type="evidence" value="ECO:0007669"/>
    <property type="project" value="UniProtKB-KW"/>
</dbReference>
<evidence type="ECO:0000256" key="4">
    <source>
        <dbReference type="ARBA" id="ARBA00016218"/>
    </source>
</evidence>
<dbReference type="Gene3D" id="3.30.70.560">
    <property type="entry name" value="7,8-Dihydro-6-hydroxymethylpterin-pyrophosphokinase HPPK"/>
    <property type="match status" value="1"/>
</dbReference>
<evidence type="ECO:0000256" key="12">
    <source>
        <dbReference type="ARBA" id="ARBA00033413"/>
    </source>
</evidence>
<dbReference type="EMBL" id="BPTR01000001">
    <property type="protein sequence ID" value="GJG27229.1"/>
    <property type="molecule type" value="Genomic_DNA"/>
</dbReference>
<evidence type="ECO:0000256" key="3">
    <source>
        <dbReference type="ARBA" id="ARBA00013253"/>
    </source>
</evidence>
<dbReference type="PANTHER" id="PTHR43071">
    <property type="entry name" value="2-AMINO-4-HYDROXY-6-HYDROXYMETHYLDIHYDROPTERIDINE PYROPHOSPHOKINASE"/>
    <property type="match status" value="1"/>
</dbReference>
<organism evidence="14 17">
    <name type="scientific">Segatella bryantii</name>
    <name type="common">Prevotella bryantii</name>
    <dbReference type="NCBI Taxonomy" id="77095"/>
    <lineage>
        <taxon>Bacteria</taxon>
        <taxon>Pseudomonadati</taxon>
        <taxon>Bacteroidota</taxon>
        <taxon>Bacteroidia</taxon>
        <taxon>Bacteroidales</taxon>
        <taxon>Prevotellaceae</taxon>
        <taxon>Segatella</taxon>
    </lineage>
</organism>